<gene>
    <name evidence="1" type="ORF">HG535_0D03440</name>
</gene>
<sequence>MLVKALPDFGTCLSYSISARRNLVYIYKKQSGNNIDTERHSEIVKNTIDRSYEGRGIVSRIMEKYPSEEDQDLLSPAGNSVSKLEIVIIPNICQYNKEEQVKLVKMIKNCNSGGSRSSRIFIGMVPWAMADHERHIISMRDWLKHRFWIACLEPNETDSVNLRTEPSYDIPYTEVHCSPAVRRYVLDVMVHLRMHRFVDITKGGGIQTMALNDVIVLSQLISKTTFKKNFITPEHVKIACIWYFPLHIDMLKDASIDTTVQYGSRPDMIDDFLDKLYKLNDEEAKKIENPLFLETLVVHDVLNKIVPPV</sequence>
<name>A0A7H9B2H9_ZYGMR</name>
<proteinExistence type="predicted"/>
<dbReference type="GeneID" id="59236360"/>
<keyword evidence="2" id="KW-1185">Reference proteome</keyword>
<evidence type="ECO:0000313" key="1">
    <source>
        <dbReference type="EMBL" id="QLG72636.1"/>
    </source>
</evidence>
<dbReference type="Proteomes" id="UP000509704">
    <property type="component" value="Chromosome 4"/>
</dbReference>
<dbReference type="AlphaFoldDB" id="A0A7H9B2H9"/>
<dbReference type="RefSeq" id="XP_037144364.1">
    <property type="nucleotide sequence ID" value="XM_037288469.1"/>
</dbReference>
<evidence type="ECO:0000313" key="2">
    <source>
        <dbReference type="Proteomes" id="UP000509704"/>
    </source>
</evidence>
<dbReference type="OrthoDB" id="5582146at2759"/>
<organism evidence="1 2">
    <name type="scientific">Zygotorulaspora mrakii</name>
    <name type="common">Zygosaccharomyces mrakii</name>
    <dbReference type="NCBI Taxonomy" id="42260"/>
    <lineage>
        <taxon>Eukaryota</taxon>
        <taxon>Fungi</taxon>
        <taxon>Dikarya</taxon>
        <taxon>Ascomycota</taxon>
        <taxon>Saccharomycotina</taxon>
        <taxon>Saccharomycetes</taxon>
        <taxon>Saccharomycetales</taxon>
        <taxon>Saccharomycetaceae</taxon>
        <taxon>Zygotorulaspora</taxon>
    </lineage>
</organism>
<dbReference type="KEGG" id="zmk:HG535_0D03440"/>
<protein>
    <submittedName>
        <fullName evidence="1">Uncharacterized protein</fullName>
    </submittedName>
</protein>
<reference evidence="1 2" key="1">
    <citation type="submission" date="2020-07" db="EMBL/GenBank/DDBJ databases">
        <title>The yeast mating-type switching endonuclease HO is a domesticated member of an unorthodox homing genetic element family.</title>
        <authorList>
            <person name="Coughlan A.Y."/>
            <person name="Lombardi L."/>
            <person name="Braun-Galleani S."/>
            <person name="Martos A.R."/>
            <person name="Galeote V."/>
            <person name="Bigey F."/>
            <person name="Dequin S."/>
            <person name="Byrne K.P."/>
            <person name="Wolfe K.H."/>
        </authorList>
    </citation>
    <scope>NUCLEOTIDE SEQUENCE [LARGE SCALE GENOMIC DNA]</scope>
    <source>
        <strain evidence="1 2">NRRL Y-6702</strain>
    </source>
</reference>
<accession>A0A7H9B2H9</accession>
<dbReference type="EMBL" id="CP058607">
    <property type="protein sequence ID" value="QLG72636.1"/>
    <property type="molecule type" value="Genomic_DNA"/>
</dbReference>